<dbReference type="EC" id="1.14.13.59" evidence="4"/>
<evidence type="ECO:0000256" key="1">
    <source>
        <dbReference type="ARBA" id="ARBA00001974"/>
    </source>
</evidence>
<keyword evidence="6" id="KW-0285">Flavoprotein</keyword>
<evidence type="ECO:0000256" key="13">
    <source>
        <dbReference type="ARBA" id="ARBA00032493"/>
    </source>
</evidence>
<evidence type="ECO:0000256" key="4">
    <source>
        <dbReference type="ARBA" id="ARBA00013076"/>
    </source>
</evidence>
<evidence type="ECO:0000256" key="10">
    <source>
        <dbReference type="ARBA" id="ARBA00023033"/>
    </source>
</evidence>
<comment type="catalytic activity">
    <reaction evidence="15">
        <text>L-lysine + NADPH + O2 = N(6)-hydroxy-L-lysine + NADP(+) + H2O</text>
        <dbReference type="Rhea" id="RHEA:23228"/>
        <dbReference type="ChEBI" id="CHEBI:15377"/>
        <dbReference type="ChEBI" id="CHEBI:15379"/>
        <dbReference type="ChEBI" id="CHEBI:32551"/>
        <dbReference type="ChEBI" id="CHEBI:57783"/>
        <dbReference type="ChEBI" id="CHEBI:57820"/>
        <dbReference type="ChEBI" id="CHEBI:58349"/>
        <dbReference type="EC" id="1.14.13.59"/>
    </reaction>
</comment>
<comment type="pathway">
    <text evidence="2">Siderophore biosynthesis.</text>
</comment>
<comment type="cofactor">
    <cofactor evidence="1">
        <name>FAD</name>
        <dbReference type="ChEBI" id="CHEBI:57692"/>
    </cofactor>
</comment>
<dbReference type="AlphaFoldDB" id="A0AA44DH89"/>
<sequence>MTAGRTAGEPRTVDLLGVGAGPFNLSLAALADGVPGLDAVFLEQRTAFRWHPGLLIEGAALQVPFLADLVSLVDPTSRWSFLNYLRAQERMFPFYFAERFHIPRAEYDAYCRWVSEALPSCRFGHRVDGVRWDGERRAYEVGFTRVDERGAALSTGRILARHLALGVGTAPHVPAPLRDLAGAPDAPVLHSADYLAHRDRLRAAGHVTVVGAGQSGAEVLLDLLRARPEGREGLAWLARTPAFAPMEYSRLGLEHFTPDHTRYFRELPEAARDRLLPAQWQLYKGVSTQTLADIHDELYRRTLGGGWPDVTLTPGVAVTAAGRRGGRVELDLEHREEGSRAVLATDAVVLATGYAQRPLDGLLGPLGPHLARDGSGRPLVGHDQRLVLDGEIGGAVFVQNAERHTHGVGTPDLGLAAWRSAVILNSLTGRPVYPLPRRTAFTTFGLARGRADREPDGPGGPGGRPGRPEQAEQTEQTAPPEPTERRERA</sequence>
<evidence type="ECO:0000256" key="11">
    <source>
        <dbReference type="ARBA" id="ARBA00029939"/>
    </source>
</evidence>
<evidence type="ECO:0000256" key="9">
    <source>
        <dbReference type="ARBA" id="ARBA00023002"/>
    </source>
</evidence>
<keyword evidence="7" id="KW-0274">FAD</keyword>
<dbReference type="SUPFAM" id="SSF51905">
    <property type="entry name" value="FAD/NAD(P)-binding domain"/>
    <property type="match status" value="2"/>
</dbReference>
<proteinExistence type="inferred from homology"/>
<gene>
    <name evidence="17" type="ORF">HGA06_18810</name>
</gene>
<evidence type="ECO:0000256" key="8">
    <source>
        <dbReference type="ARBA" id="ARBA00022857"/>
    </source>
</evidence>
<feature type="region of interest" description="Disordered" evidence="16">
    <location>
        <begin position="444"/>
        <end position="489"/>
    </location>
</feature>
<keyword evidence="9" id="KW-0560">Oxidoreductase</keyword>
<dbReference type="EMBL" id="JAAXOU010000281">
    <property type="protein sequence ID" value="NKY16106.1"/>
    <property type="molecule type" value="Genomic_DNA"/>
</dbReference>
<evidence type="ECO:0000256" key="7">
    <source>
        <dbReference type="ARBA" id="ARBA00022827"/>
    </source>
</evidence>
<name>A0AA44DH89_STRE0</name>
<comment type="similarity">
    <text evidence="3">Belongs to the lysine N(6)-hydroxylase/L-ornithine N(5)-oxygenase family.</text>
</comment>
<accession>A0AA44DH89</accession>
<reference evidence="17 18" key="1">
    <citation type="submission" date="2020-04" db="EMBL/GenBank/DDBJ databases">
        <title>MicrobeNet Type strains.</title>
        <authorList>
            <person name="Nicholson A.C."/>
        </authorList>
    </citation>
    <scope>NUCLEOTIDE SEQUENCE [LARGE SCALE GENOMIC DNA]</scope>
    <source>
        <strain evidence="17 18">DSM 40738</strain>
    </source>
</reference>
<dbReference type="Gene3D" id="3.50.50.60">
    <property type="entry name" value="FAD/NAD(P)-binding domain"/>
    <property type="match status" value="1"/>
</dbReference>
<organism evidence="17 18">
    <name type="scientific">Streptomyces somaliensis (strain ATCC 33201 / DSM 40738 / JCM 12659 / KCTC 9044 / NCTC 11332 / NRRL B-12077 / IP 733)</name>
    <dbReference type="NCBI Taxonomy" id="1134445"/>
    <lineage>
        <taxon>Bacteria</taxon>
        <taxon>Bacillati</taxon>
        <taxon>Actinomycetota</taxon>
        <taxon>Actinomycetes</taxon>
        <taxon>Kitasatosporales</taxon>
        <taxon>Streptomycetaceae</taxon>
        <taxon>Streptomyces</taxon>
    </lineage>
</organism>
<protein>
    <recommendedName>
        <fullName evidence="5">L-lysine N6-monooxygenase MbtG</fullName>
        <ecNumber evidence="4">1.14.13.59</ecNumber>
    </recommendedName>
    <alternativeName>
        <fullName evidence="14">Lysine 6-N-hydroxylase</fullName>
    </alternativeName>
    <alternativeName>
        <fullName evidence="13">Lysine N6-hydroxylase</fullName>
    </alternativeName>
    <alternativeName>
        <fullName evidence="11">Lysine-N-oxygenase</fullName>
    </alternativeName>
    <alternativeName>
        <fullName evidence="12">Mycobactin synthase protein G</fullName>
    </alternativeName>
</protein>
<keyword evidence="10 17" id="KW-0503">Monooxygenase</keyword>
<evidence type="ECO:0000256" key="5">
    <source>
        <dbReference type="ARBA" id="ARBA00016406"/>
    </source>
</evidence>
<dbReference type="Proteomes" id="UP000570003">
    <property type="component" value="Unassembled WGS sequence"/>
</dbReference>
<dbReference type="PANTHER" id="PTHR42802:SF1">
    <property type="entry name" value="L-ORNITHINE N(5)-MONOOXYGENASE"/>
    <property type="match status" value="1"/>
</dbReference>
<dbReference type="InterPro" id="IPR025700">
    <property type="entry name" value="Lys/Orn_oxygenase"/>
</dbReference>
<evidence type="ECO:0000313" key="17">
    <source>
        <dbReference type="EMBL" id="NKY16106.1"/>
    </source>
</evidence>
<evidence type="ECO:0000256" key="12">
    <source>
        <dbReference type="ARBA" id="ARBA00031158"/>
    </source>
</evidence>
<evidence type="ECO:0000256" key="2">
    <source>
        <dbReference type="ARBA" id="ARBA00004924"/>
    </source>
</evidence>
<evidence type="ECO:0000256" key="15">
    <source>
        <dbReference type="ARBA" id="ARBA00048407"/>
    </source>
</evidence>
<dbReference type="Pfam" id="PF13434">
    <property type="entry name" value="Lys_Orn_oxgnase"/>
    <property type="match status" value="1"/>
</dbReference>
<dbReference type="GO" id="GO:0047091">
    <property type="term" value="F:L-lysine 6-monooxygenase (NADPH) activity"/>
    <property type="evidence" value="ECO:0007669"/>
    <property type="project" value="UniProtKB-EC"/>
</dbReference>
<evidence type="ECO:0000313" key="18">
    <source>
        <dbReference type="Proteomes" id="UP000570003"/>
    </source>
</evidence>
<keyword evidence="18" id="KW-1185">Reference proteome</keyword>
<comment type="caution">
    <text evidence="17">The sequence shown here is derived from an EMBL/GenBank/DDBJ whole genome shotgun (WGS) entry which is preliminary data.</text>
</comment>
<dbReference type="InterPro" id="IPR036188">
    <property type="entry name" value="FAD/NAD-bd_sf"/>
</dbReference>
<evidence type="ECO:0000256" key="16">
    <source>
        <dbReference type="SAM" id="MobiDB-lite"/>
    </source>
</evidence>
<evidence type="ECO:0000256" key="6">
    <source>
        <dbReference type="ARBA" id="ARBA00022630"/>
    </source>
</evidence>
<dbReference type="RefSeq" id="WP_168440348.1">
    <property type="nucleotide sequence ID" value="NZ_JAAXOU010000281.1"/>
</dbReference>
<evidence type="ECO:0000256" key="14">
    <source>
        <dbReference type="ARBA" id="ARBA00032738"/>
    </source>
</evidence>
<evidence type="ECO:0000256" key="3">
    <source>
        <dbReference type="ARBA" id="ARBA00007588"/>
    </source>
</evidence>
<dbReference type="PANTHER" id="PTHR42802">
    <property type="entry name" value="MONOOXYGENASE"/>
    <property type="match status" value="1"/>
</dbReference>
<keyword evidence="8" id="KW-0521">NADP</keyword>